<organism evidence="1">
    <name type="scientific">marine sediment metagenome</name>
    <dbReference type="NCBI Taxonomy" id="412755"/>
    <lineage>
        <taxon>unclassified sequences</taxon>
        <taxon>metagenomes</taxon>
        <taxon>ecological metagenomes</taxon>
    </lineage>
</organism>
<dbReference type="EMBL" id="BART01038640">
    <property type="protein sequence ID" value="GAH06520.1"/>
    <property type="molecule type" value="Genomic_DNA"/>
</dbReference>
<proteinExistence type="predicted"/>
<sequence>MSDKVTKTFTITANSSLMGQIERFLACLHLFTNWGHSSYVGFSQDGDGGDLATVEGEDFDPQKYRVYANWVSNYPVRKRDIDSVDASLRNKDYIEYRDGLLVHTSCLSASCPYSILIDFWHIF</sequence>
<evidence type="ECO:0000313" key="1">
    <source>
        <dbReference type="EMBL" id="GAH06520.1"/>
    </source>
</evidence>
<name>X1DDY1_9ZZZZ</name>
<gene>
    <name evidence="1" type="ORF">S01H4_63966</name>
</gene>
<comment type="caution">
    <text evidence="1">The sequence shown here is derived from an EMBL/GenBank/DDBJ whole genome shotgun (WGS) entry which is preliminary data.</text>
</comment>
<reference evidence="1" key="1">
    <citation type="journal article" date="2014" name="Front. Microbiol.">
        <title>High frequency of phylogenetically diverse reductive dehalogenase-homologous genes in deep subseafloor sedimentary metagenomes.</title>
        <authorList>
            <person name="Kawai M."/>
            <person name="Futagami T."/>
            <person name="Toyoda A."/>
            <person name="Takaki Y."/>
            <person name="Nishi S."/>
            <person name="Hori S."/>
            <person name="Arai W."/>
            <person name="Tsubouchi T."/>
            <person name="Morono Y."/>
            <person name="Uchiyama I."/>
            <person name="Ito T."/>
            <person name="Fujiyama A."/>
            <person name="Inagaki F."/>
            <person name="Takami H."/>
        </authorList>
    </citation>
    <scope>NUCLEOTIDE SEQUENCE</scope>
    <source>
        <strain evidence="1">Expedition CK06-06</strain>
    </source>
</reference>
<accession>X1DDY1</accession>
<protein>
    <submittedName>
        <fullName evidence="1">Uncharacterized protein</fullName>
    </submittedName>
</protein>
<dbReference type="AlphaFoldDB" id="X1DDY1"/>